<feature type="domain" description="PAS" evidence="1">
    <location>
        <begin position="25"/>
        <end position="76"/>
    </location>
</feature>
<dbReference type="InterPro" id="IPR013655">
    <property type="entry name" value="PAS_fold_3"/>
</dbReference>
<dbReference type="InterPro" id="IPR035965">
    <property type="entry name" value="PAS-like_dom_sf"/>
</dbReference>
<dbReference type="STRING" id="655353.SAMN04488056_102461"/>
<dbReference type="CDD" id="cd00130">
    <property type="entry name" value="PAS"/>
    <property type="match status" value="1"/>
</dbReference>
<evidence type="ECO:0000313" key="3">
    <source>
        <dbReference type="Proteomes" id="UP000199236"/>
    </source>
</evidence>
<dbReference type="RefSeq" id="WP_090069915.1">
    <property type="nucleotide sequence ID" value="NZ_FOVR01000002.1"/>
</dbReference>
<dbReference type="Gene3D" id="3.30.450.20">
    <property type="entry name" value="PAS domain"/>
    <property type="match status" value="1"/>
</dbReference>
<dbReference type="PROSITE" id="PS50112">
    <property type="entry name" value="PAS"/>
    <property type="match status" value="1"/>
</dbReference>
<name>A0A1I5D3Q6_9HYPH</name>
<reference evidence="2 3" key="1">
    <citation type="submission" date="2016-10" db="EMBL/GenBank/DDBJ databases">
        <authorList>
            <person name="de Groot N.N."/>
        </authorList>
    </citation>
    <scope>NUCLEOTIDE SEQUENCE [LARGE SCALE GENOMIC DNA]</scope>
    <source>
        <strain evidence="2 3">CGMCC 1.9157</strain>
    </source>
</reference>
<gene>
    <name evidence="2" type="ORF">SAMN04488056_102461</name>
</gene>
<dbReference type="Proteomes" id="UP000199236">
    <property type="component" value="Unassembled WGS sequence"/>
</dbReference>
<protein>
    <submittedName>
        <fullName evidence="2">PAS domain S-box-containing protein</fullName>
    </submittedName>
</protein>
<accession>A0A1I5D3Q6</accession>
<dbReference type="SUPFAM" id="SSF55785">
    <property type="entry name" value="PYP-like sensor domain (PAS domain)"/>
    <property type="match status" value="1"/>
</dbReference>
<keyword evidence="3" id="KW-1185">Reference proteome</keyword>
<organism evidence="2 3">
    <name type="scientific">Cohaesibacter marisflavi</name>
    <dbReference type="NCBI Taxonomy" id="655353"/>
    <lineage>
        <taxon>Bacteria</taxon>
        <taxon>Pseudomonadati</taxon>
        <taxon>Pseudomonadota</taxon>
        <taxon>Alphaproteobacteria</taxon>
        <taxon>Hyphomicrobiales</taxon>
        <taxon>Cohaesibacteraceae</taxon>
    </lineage>
</organism>
<dbReference type="Pfam" id="PF08447">
    <property type="entry name" value="PAS_3"/>
    <property type="match status" value="1"/>
</dbReference>
<evidence type="ECO:0000313" key="2">
    <source>
        <dbReference type="EMBL" id="SFN93746.1"/>
    </source>
</evidence>
<sequence length="174" mass="19967">MTITISPTGIEKQFGESEILVSRTDKDGYITYCNAFFRDITGYANKSLVGQPHNCVRHPEMPRSIFKILWDGLEEKRDMFAYMQNLTTTGDHYWTFARVTPSRNDKGEVVGYEASRRAPNRTAVREVIAPLYKKLCDIENRFDDEEQAVEAGCAHLNGLLQEKSTSYRRFVLSL</sequence>
<dbReference type="EMBL" id="FOVR01000002">
    <property type="protein sequence ID" value="SFN93746.1"/>
    <property type="molecule type" value="Genomic_DNA"/>
</dbReference>
<proteinExistence type="predicted"/>
<dbReference type="InterPro" id="IPR000014">
    <property type="entry name" value="PAS"/>
</dbReference>
<evidence type="ECO:0000259" key="1">
    <source>
        <dbReference type="PROSITE" id="PS50112"/>
    </source>
</evidence>
<dbReference type="AlphaFoldDB" id="A0A1I5D3Q6"/>
<dbReference type="OrthoDB" id="266313at2"/>
<dbReference type="NCBIfam" id="TIGR00229">
    <property type="entry name" value="sensory_box"/>
    <property type="match status" value="1"/>
</dbReference>